<feature type="region of interest" description="Disordered" evidence="4">
    <location>
        <begin position="21"/>
        <end position="40"/>
    </location>
</feature>
<feature type="compositionally biased region" description="Basic residues" evidence="4">
    <location>
        <begin position="143"/>
        <end position="153"/>
    </location>
</feature>
<evidence type="ECO:0000259" key="5">
    <source>
        <dbReference type="PROSITE" id="PS01031"/>
    </source>
</evidence>
<comment type="caution">
    <text evidence="6">The sequence shown here is derived from an EMBL/GenBank/DDBJ whole genome shotgun (WGS) entry which is preliminary data.</text>
</comment>
<dbReference type="PROSITE" id="PS01031">
    <property type="entry name" value="SHSP"/>
    <property type="match status" value="1"/>
</dbReference>
<dbReference type="SUPFAM" id="SSF49764">
    <property type="entry name" value="HSP20-like chaperones"/>
    <property type="match status" value="1"/>
</dbReference>
<protein>
    <recommendedName>
        <fullName evidence="5">SHSP domain-containing protein</fullName>
    </recommendedName>
</protein>
<dbReference type="InterPro" id="IPR031107">
    <property type="entry name" value="Small_HSP"/>
</dbReference>
<dbReference type="InterPro" id="IPR002068">
    <property type="entry name" value="A-crystallin/Hsp20_dom"/>
</dbReference>
<reference evidence="6 7" key="1">
    <citation type="submission" date="2020-02" db="EMBL/GenBank/DDBJ databases">
        <title>Comparative genomics of the hypocrealean fungal genus Beauvera.</title>
        <authorList>
            <person name="Showalter D.N."/>
            <person name="Bushley K.E."/>
            <person name="Rehner S.A."/>
        </authorList>
    </citation>
    <scope>NUCLEOTIDE SEQUENCE [LARGE SCALE GENOMIC DNA]</scope>
    <source>
        <strain evidence="6 7">ARSEF4384</strain>
    </source>
</reference>
<dbReference type="Pfam" id="PF00011">
    <property type="entry name" value="HSP20"/>
    <property type="match status" value="1"/>
</dbReference>
<feature type="domain" description="SHSP" evidence="5">
    <location>
        <begin position="315"/>
        <end position="443"/>
    </location>
</feature>
<feature type="compositionally biased region" description="Basic residues" evidence="4">
    <location>
        <begin position="93"/>
        <end position="102"/>
    </location>
</feature>
<evidence type="ECO:0000313" key="6">
    <source>
        <dbReference type="EMBL" id="KAK8143517.1"/>
    </source>
</evidence>
<keyword evidence="7" id="KW-1185">Reference proteome</keyword>
<evidence type="ECO:0000256" key="2">
    <source>
        <dbReference type="PROSITE-ProRule" id="PRU00285"/>
    </source>
</evidence>
<proteinExistence type="inferred from homology"/>
<feature type="region of interest" description="Disordered" evidence="4">
    <location>
        <begin position="237"/>
        <end position="278"/>
    </location>
</feature>
<comment type="similarity">
    <text evidence="2 3">Belongs to the small heat shock protein (HSP20) family.</text>
</comment>
<sequence length="443" mass="48127">MAPPQQPSSDAAAFFEHIMGMDPNRFSGTSRGVDHSGPDYTSYPTFWPGFPFGRAPHPPPHPGPPSSDHPRPTSPPGPPGHGSVPAPPPGPGRHGRHRHHHSPGAWAWGGRGGGGWTADDGDFYFSDDHHRGDYWGGRGYGRYGRHGRGRRHHHDNDEGTRDRPVSVPDQEKNTGMSDEKKGNASGDEKNVSPDTVRDDVPDPDEIVPEYEEAGNYHHSEPFTGGFGGFGGFGRGCGGGRRGRDGRRGSHSRRSHHDRSGLPFDTTAPGAGPNSTFSFPDMMRGLMSHPFVQQMGAAAARGFNVDNNTTENHDDDDADSFSPPVDLFNTPRAYVLHVALPGAKREDVGVHWDPEHGTLSVTGVVHRPGDEAFLQSLYSAERRVGVFSKKVVLPPRDLGAAREQQLKEDVDAEGIAAKLDDGVLVIMVPKVEKEWTEVRKVDIL</sequence>
<dbReference type="AlphaFoldDB" id="A0AAW0RMT1"/>
<evidence type="ECO:0000256" key="1">
    <source>
        <dbReference type="ARBA" id="ARBA00023016"/>
    </source>
</evidence>
<feature type="region of interest" description="Disordered" evidence="4">
    <location>
        <begin position="47"/>
        <end position="110"/>
    </location>
</feature>
<feature type="region of interest" description="Disordered" evidence="4">
    <location>
        <begin position="143"/>
        <end position="207"/>
    </location>
</feature>
<feature type="compositionally biased region" description="Basic and acidic residues" evidence="4">
    <location>
        <begin position="154"/>
        <end position="200"/>
    </location>
</feature>
<evidence type="ECO:0000256" key="4">
    <source>
        <dbReference type="SAM" id="MobiDB-lite"/>
    </source>
</evidence>
<dbReference type="Proteomes" id="UP001397290">
    <property type="component" value="Unassembled WGS sequence"/>
</dbReference>
<feature type="compositionally biased region" description="Pro residues" evidence="4">
    <location>
        <begin position="56"/>
        <end position="91"/>
    </location>
</feature>
<evidence type="ECO:0000313" key="7">
    <source>
        <dbReference type="Proteomes" id="UP001397290"/>
    </source>
</evidence>
<dbReference type="Gene3D" id="2.60.40.790">
    <property type="match status" value="1"/>
</dbReference>
<gene>
    <name evidence="6" type="ORF">G3M48_007139</name>
</gene>
<keyword evidence="1" id="KW-0346">Stress response</keyword>
<dbReference type="CDD" id="cd06464">
    <property type="entry name" value="ACD_sHsps-like"/>
    <property type="match status" value="1"/>
</dbReference>
<dbReference type="InterPro" id="IPR008978">
    <property type="entry name" value="HSP20-like_chaperone"/>
</dbReference>
<accession>A0AAW0RMT1</accession>
<evidence type="ECO:0000256" key="3">
    <source>
        <dbReference type="RuleBase" id="RU003616"/>
    </source>
</evidence>
<dbReference type="EMBL" id="JAAHCF010000501">
    <property type="protein sequence ID" value="KAK8143517.1"/>
    <property type="molecule type" value="Genomic_DNA"/>
</dbReference>
<dbReference type="PANTHER" id="PTHR11527">
    <property type="entry name" value="HEAT-SHOCK PROTEIN 20 FAMILY MEMBER"/>
    <property type="match status" value="1"/>
</dbReference>
<name>A0AAW0RMT1_9HYPO</name>
<organism evidence="6 7">
    <name type="scientific">Beauveria asiatica</name>
    <dbReference type="NCBI Taxonomy" id="1069075"/>
    <lineage>
        <taxon>Eukaryota</taxon>
        <taxon>Fungi</taxon>
        <taxon>Dikarya</taxon>
        <taxon>Ascomycota</taxon>
        <taxon>Pezizomycotina</taxon>
        <taxon>Sordariomycetes</taxon>
        <taxon>Hypocreomycetidae</taxon>
        <taxon>Hypocreales</taxon>
        <taxon>Cordycipitaceae</taxon>
        <taxon>Beauveria</taxon>
    </lineage>
</organism>